<organism evidence="2">
    <name type="scientific">viral metagenome</name>
    <dbReference type="NCBI Taxonomy" id="1070528"/>
    <lineage>
        <taxon>unclassified sequences</taxon>
        <taxon>metagenomes</taxon>
        <taxon>organismal metagenomes</taxon>
    </lineage>
</organism>
<protein>
    <submittedName>
        <fullName evidence="2">Uncharacterized protein</fullName>
    </submittedName>
</protein>
<feature type="compositionally biased region" description="Basic and acidic residues" evidence="1">
    <location>
        <begin position="328"/>
        <end position="343"/>
    </location>
</feature>
<evidence type="ECO:0000256" key="1">
    <source>
        <dbReference type="SAM" id="MobiDB-lite"/>
    </source>
</evidence>
<proteinExistence type="predicted"/>
<sequence length="343" mass="40068">MSTSKAVTSKAVTSKADTSKAVTTNATKVFTWASVASGKKQTQVEIEADRAKEREKQSPQERARLEKYEEEQLRKNLAKQKKEAEFIEKNAERLAQKEKQEKEHAEYYSREKGHWAKEVETRYEKIICPKTKFEKYRMLDVPRNVNERSLKYIQWMLVNYPEVTATCKTVGDFKKVFMEAYIAYAKKYYGEEKVEKASAFFAKFNGNSPNETFVEKGENLQGWAAYEEGLLKSAEAEFKRKGYGFHVVPPWVNKLWVFVKNVSFLSCLWAMNERSKTFEMETKTDDAFNTGFVRIASSTLPDDSTLTWLTDLTTYRGFPHKPKPVCKQKRDEEERREREEWSD</sequence>
<feature type="region of interest" description="Disordered" evidence="1">
    <location>
        <begin position="39"/>
        <end position="65"/>
    </location>
</feature>
<accession>A0A6C0IHL5</accession>
<feature type="region of interest" description="Disordered" evidence="1">
    <location>
        <begin position="319"/>
        <end position="343"/>
    </location>
</feature>
<dbReference type="EMBL" id="MN740193">
    <property type="protein sequence ID" value="QHT92644.1"/>
    <property type="molecule type" value="Genomic_DNA"/>
</dbReference>
<feature type="region of interest" description="Disordered" evidence="1">
    <location>
        <begin position="1"/>
        <end position="20"/>
    </location>
</feature>
<name>A0A6C0IHL5_9ZZZZ</name>
<reference evidence="2" key="1">
    <citation type="journal article" date="2020" name="Nature">
        <title>Giant virus diversity and host interactions through global metagenomics.</title>
        <authorList>
            <person name="Schulz F."/>
            <person name="Roux S."/>
            <person name="Paez-Espino D."/>
            <person name="Jungbluth S."/>
            <person name="Walsh D.A."/>
            <person name="Denef V.J."/>
            <person name="McMahon K.D."/>
            <person name="Konstantinidis K.T."/>
            <person name="Eloe-Fadrosh E.A."/>
            <person name="Kyrpides N.C."/>
            <person name="Woyke T."/>
        </authorList>
    </citation>
    <scope>NUCLEOTIDE SEQUENCE</scope>
    <source>
        <strain evidence="2">GVMAG-M-3300023184-89</strain>
    </source>
</reference>
<evidence type="ECO:0000313" key="2">
    <source>
        <dbReference type="EMBL" id="QHT92644.1"/>
    </source>
</evidence>
<feature type="compositionally biased region" description="Basic and acidic residues" evidence="1">
    <location>
        <begin position="47"/>
        <end position="65"/>
    </location>
</feature>
<dbReference type="AlphaFoldDB" id="A0A6C0IHL5"/>